<dbReference type="WBParaSite" id="TCLT_0000331101-mRNA-1">
    <property type="protein sequence ID" value="TCLT_0000331101-mRNA-1"/>
    <property type="gene ID" value="TCLT_0000331101"/>
</dbReference>
<gene>
    <name evidence="1" type="ORF">TCLT_LOCUS3306</name>
</gene>
<dbReference type="GO" id="GO:0005829">
    <property type="term" value="C:cytosol"/>
    <property type="evidence" value="ECO:0007669"/>
    <property type="project" value="TreeGrafter"/>
</dbReference>
<reference evidence="3" key="1">
    <citation type="submission" date="2017-02" db="UniProtKB">
        <authorList>
            <consortium name="WormBaseParasite"/>
        </authorList>
    </citation>
    <scope>IDENTIFICATION</scope>
</reference>
<evidence type="ECO:0000313" key="1">
    <source>
        <dbReference type="EMBL" id="VDM99708.1"/>
    </source>
</evidence>
<protein>
    <submittedName>
        <fullName evidence="3">BLM10_mid domain-containing protein</fullName>
    </submittedName>
</protein>
<dbReference type="PANTHER" id="PTHR32170:SF4">
    <property type="entry name" value="DUF3437 DOMAIN-CONTAINING PROTEIN-RELATED"/>
    <property type="match status" value="1"/>
</dbReference>
<dbReference type="GO" id="GO:0010499">
    <property type="term" value="P:proteasomal ubiquitin-independent protein catabolic process"/>
    <property type="evidence" value="ECO:0007669"/>
    <property type="project" value="TreeGrafter"/>
</dbReference>
<organism evidence="3">
    <name type="scientific">Thelazia callipaeda</name>
    <name type="common">Oriental eyeworm</name>
    <name type="synonym">Parasitic nematode</name>
    <dbReference type="NCBI Taxonomy" id="103827"/>
    <lineage>
        <taxon>Eukaryota</taxon>
        <taxon>Metazoa</taxon>
        <taxon>Ecdysozoa</taxon>
        <taxon>Nematoda</taxon>
        <taxon>Chromadorea</taxon>
        <taxon>Rhabditida</taxon>
        <taxon>Spirurina</taxon>
        <taxon>Spiruromorpha</taxon>
        <taxon>Thelazioidea</taxon>
        <taxon>Thelaziidae</taxon>
        <taxon>Thelazia</taxon>
    </lineage>
</organism>
<keyword evidence="2" id="KW-1185">Reference proteome</keyword>
<dbReference type="EMBL" id="UYYF01001265">
    <property type="protein sequence ID" value="VDM99708.1"/>
    <property type="molecule type" value="Genomic_DNA"/>
</dbReference>
<name>A0A0N5CSV5_THECL</name>
<dbReference type="InterPro" id="IPR035309">
    <property type="entry name" value="PSME4"/>
</dbReference>
<reference evidence="1 2" key="2">
    <citation type="submission" date="2018-11" db="EMBL/GenBank/DDBJ databases">
        <authorList>
            <consortium name="Pathogen Informatics"/>
        </authorList>
    </citation>
    <scope>NUCLEOTIDE SEQUENCE [LARGE SCALE GENOMIC DNA]</scope>
</reference>
<evidence type="ECO:0000313" key="3">
    <source>
        <dbReference type="WBParaSite" id="TCLT_0000331101-mRNA-1"/>
    </source>
</evidence>
<accession>A0A0N5CSV5</accession>
<dbReference type="GO" id="GO:0070628">
    <property type="term" value="F:proteasome binding"/>
    <property type="evidence" value="ECO:0007669"/>
    <property type="project" value="InterPro"/>
</dbReference>
<dbReference type="OrthoDB" id="17907at2759"/>
<evidence type="ECO:0000313" key="2">
    <source>
        <dbReference type="Proteomes" id="UP000276776"/>
    </source>
</evidence>
<dbReference type="STRING" id="103827.A0A0N5CSV5"/>
<dbReference type="AlphaFoldDB" id="A0A0N5CSV5"/>
<dbReference type="GO" id="GO:0016504">
    <property type="term" value="F:peptidase activator activity"/>
    <property type="evidence" value="ECO:0007669"/>
    <property type="project" value="InterPro"/>
</dbReference>
<dbReference type="Proteomes" id="UP000276776">
    <property type="component" value="Unassembled WGS sequence"/>
</dbReference>
<dbReference type="OMA" id="MNTEYET"/>
<proteinExistence type="predicted"/>
<sequence length="282" mass="33808">MNTEYETDMKTVRGEGENVGYVYTSAKGYLRDKPKFQRTRREYAYFPYYECINKDAAIWLQQIKAGLATSTLCYAADSGISFWMNQLSQYLNRFYFRFSKEDHIKFIEFTYNLILEPDYDRRLIYKACTLLKALINDEMIKRSDLTLPWRPLYDLYIEVFYKRNDKHIDKSGLRYAVLAAKEMFPLSATKEILDEIRPFIDVWNNYAMEKFVTLFSVFIPLKMTSEEHAKYGAGLWFDEMWHFYNFVEMNSSWESRIQNVFSAYMLSFFNMEHNCHNNSQLL</sequence>
<dbReference type="GO" id="GO:0005634">
    <property type="term" value="C:nucleus"/>
    <property type="evidence" value="ECO:0007669"/>
    <property type="project" value="TreeGrafter"/>
</dbReference>
<dbReference type="PANTHER" id="PTHR32170">
    <property type="entry name" value="PROTEASOME ACTIVATOR COMPLEX SUBUNIT 4"/>
    <property type="match status" value="1"/>
</dbReference>